<feature type="region of interest" description="Disordered" evidence="1">
    <location>
        <begin position="1"/>
        <end position="36"/>
    </location>
</feature>
<accession>A0A2Z7C6G8</accession>
<feature type="region of interest" description="Disordered" evidence="1">
    <location>
        <begin position="180"/>
        <end position="221"/>
    </location>
</feature>
<protein>
    <submittedName>
        <fullName evidence="2">Villin-3-like</fullName>
    </submittedName>
</protein>
<dbReference type="Proteomes" id="UP000250235">
    <property type="component" value="Unassembled WGS sequence"/>
</dbReference>
<keyword evidence="3" id="KW-1185">Reference proteome</keyword>
<evidence type="ECO:0000313" key="3">
    <source>
        <dbReference type="Proteomes" id="UP000250235"/>
    </source>
</evidence>
<evidence type="ECO:0000313" key="2">
    <source>
        <dbReference type="EMBL" id="KZV42495.1"/>
    </source>
</evidence>
<evidence type="ECO:0000256" key="1">
    <source>
        <dbReference type="SAM" id="MobiDB-lite"/>
    </source>
</evidence>
<feature type="compositionally biased region" description="Polar residues" evidence="1">
    <location>
        <begin position="1"/>
        <end position="24"/>
    </location>
</feature>
<proteinExistence type="predicted"/>
<sequence>MQQLRATSGAHQQRLATNRRNGSRTPAAPSRGVLVRPSSETCASMCAIVRPASDEAPPIVLVTRSAIARPPRSCRAASARHEIVHRVASARATWWSPPRKAAARGLASRFSFSDLKFKTLDAIRHNHNRQSGPRPEPRLLRQAALEALTNSARTDSPRRVGRNEFRRLEAAAAAQGVCVERREAASTRDTASRGPTTIVAPESQFRTCPTDHGKASSNIAP</sequence>
<gene>
    <name evidence="2" type="ORF">F511_20948</name>
</gene>
<dbReference type="AlphaFoldDB" id="A0A2Z7C6G8"/>
<dbReference type="EMBL" id="KQ999023">
    <property type="protein sequence ID" value="KZV42495.1"/>
    <property type="molecule type" value="Genomic_DNA"/>
</dbReference>
<name>A0A2Z7C6G8_9LAMI</name>
<organism evidence="2 3">
    <name type="scientific">Dorcoceras hygrometricum</name>
    <dbReference type="NCBI Taxonomy" id="472368"/>
    <lineage>
        <taxon>Eukaryota</taxon>
        <taxon>Viridiplantae</taxon>
        <taxon>Streptophyta</taxon>
        <taxon>Embryophyta</taxon>
        <taxon>Tracheophyta</taxon>
        <taxon>Spermatophyta</taxon>
        <taxon>Magnoliopsida</taxon>
        <taxon>eudicotyledons</taxon>
        <taxon>Gunneridae</taxon>
        <taxon>Pentapetalae</taxon>
        <taxon>asterids</taxon>
        <taxon>lamiids</taxon>
        <taxon>Lamiales</taxon>
        <taxon>Gesneriaceae</taxon>
        <taxon>Didymocarpoideae</taxon>
        <taxon>Trichosporeae</taxon>
        <taxon>Loxocarpinae</taxon>
        <taxon>Dorcoceras</taxon>
    </lineage>
</organism>
<reference evidence="2 3" key="1">
    <citation type="journal article" date="2015" name="Proc. Natl. Acad. Sci. U.S.A.">
        <title>The resurrection genome of Boea hygrometrica: A blueprint for survival of dehydration.</title>
        <authorList>
            <person name="Xiao L."/>
            <person name="Yang G."/>
            <person name="Zhang L."/>
            <person name="Yang X."/>
            <person name="Zhao S."/>
            <person name="Ji Z."/>
            <person name="Zhou Q."/>
            <person name="Hu M."/>
            <person name="Wang Y."/>
            <person name="Chen M."/>
            <person name="Xu Y."/>
            <person name="Jin H."/>
            <person name="Xiao X."/>
            <person name="Hu G."/>
            <person name="Bao F."/>
            <person name="Hu Y."/>
            <person name="Wan P."/>
            <person name="Li L."/>
            <person name="Deng X."/>
            <person name="Kuang T."/>
            <person name="Xiang C."/>
            <person name="Zhu J.K."/>
            <person name="Oliver M.J."/>
            <person name="He Y."/>
        </authorList>
    </citation>
    <scope>NUCLEOTIDE SEQUENCE [LARGE SCALE GENOMIC DNA]</scope>
    <source>
        <strain evidence="3">cv. XS01</strain>
    </source>
</reference>